<dbReference type="VEuPathDB" id="VectorBase:AATE001955"/>
<accession>A0A182IMJ4</accession>
<organism evidence="2">
    <name type="scientific">Anopheles atroparvus</name>
    <name type="common">European mosquito</name>
    <dbReference type="NCBI Taxonomy" id="41427"/>
    <lineage>
        <taxon>Eukaryota</taxon>
        <taxon>Metazoa</taxon>
        <taxon>Ecdysozoa</taxon>
        <taxon>Arthropoda</taxon>
        <taxon>Hexapoda</taxon>
        <taxon>Insecta</taxon>
        <taxon>Pterygota</taxon>
        <taxon>Neoptera</taxon>
        <taxon>Endopterygota</taxon>
        <taxon>Diptera</taxon>
        <taxon>Nematocera</taxon>
        <taxon>Culicoidea</taxon>
        <taxon>Culicidae</taxon>
        <taxon>Anophelinae</taxon>
        <taxon>Anopheles</taxon>
    </lineage>
</organism>
<feature type="compositionally biased region" description="Polar residues" evidence="1">
    <location>
        <begin position="18"/>
        <end position="31"/>
    </location>
</feature>
<proteinExistence type="predicted"/>
<dbReference type="EnsemblMetazoa" id="AATE001955-RA">
    <property type="protein sequence ID" value="AATE001955-PA.1"/>
    <property type="gene ID" value="AATE001955"/>
</dbReference>
<reference evidence="2" key="1">
    <citation type="submission" date="2022-08" db="UniProtKB">
        <authorList>
            <consortium name="EnsemblMetazoa"/>
        </authorList>
    </citation>
    <scope>IDENTIFICATION</scope>
    <source>
        <strain evidence="2">EBRO</strain>
    </source>
</reference>
<dbReference type="AlphaFoldDB" id="A0A182IMJ4"/>
<name>A0A182IMJ4_ANOAO</name>
<sequence length="802" mass="88139">MSIRAGFGDCSHMPKNAWKSSSEPSSFQAPATLSKLHSSSRHSSSNSALSERGSSPIRIVPEKLPDDQLVASVARVASGVCQLERRVAGVIPLPPQLRITQLLQQIVDNVQKESIQQQHYIIDRDVQDVVAVLEVPLGHGRPGVKQDARDLQILRVHSRLQRRQPVVIRAVQPGVLRLQQQLHHIRHVLNDRPVERCVATVVTEVQLGTRGQQRFHHRPIVGRHRQVEGRLVAIVREIEQLAGQPVLVEQFDQLPGNGGVVPCDGRVQTTGLCEWRSLYANLLELLLVRGGPVGGKELPGAPMVTGEQFDQRQQLPERLALTVRSEKLAEGLRKRTIVSRRFAGYTRVGGAGVRLQLHQVLLVFDLPDELVELCTENEQTEPGKSLESNATSVAIVVGMFSISWMMLALLSSLLMVVPLPSPGCPRMPCIGDGSSPSAIEPPPWFTSIGKGRCSGGNWVDADSAPATPATPPPPPLAPPLGSFGRTVGISADTVPELMRRRLRELLVPLVPGAGIIPARGLYLNGTGSLRQPSFGRKSCMYTSTGSVMSLCRLSASSKHTHVIDRIRIDRLAERLPPVAGRIDLERLEAQAHLVEVHRARHLGRFVLHLLLLALGRLAVLARLPVLAQLLVQLLADELLRRVNNAHALEGGHVPTATTGVNGRRRAHVEIVRIDHVDLAGLDHQQVGVGRAPQRIDLVERAAHLRLARVPAQLDRGERLLRLLRPLAHQRTVRAVHLRLVAEAKLVHRLLQDHQVRLAVLGFRRQKSCGRTKHGTPACLRDWQSTRYDDLNRSAAGQGETDP</sequence>
<evidence type="ECO:0000313" key="2">
    <source>
        <dbReference type="EnsemblMetazoa" id="AATE001955-PA.1"/>
    </source>
</evidence>
<protein>
    <submittedName>
        <fullName evidence="2">Uncharacterized protein</fullName>
    </submittedName>
</protein>
<evidence type="ECO:0000256" key="1">
    <source>
        <dbReference type="SAM" id="MobiDB-lite"/>
    </source>
</evidence>
<feature type="compositionally biased region" description="Low complexity" evidence="1">
    <location>
        <begin position="33"/>
        <end position="50"/>
    </location>
</feature>
<dbReference type="EMBL" id="AXCP01007903">
    <property type="status" value="NOT_ANNOTATED_CDS"/>
    <property type="molecule type" value="Genomic_DNA"/>
</dbReference>
<feature type="region of interest" description="Disordered" evidence="1">
    <location>
        <begin position="13"/>
        <end position="54"/>
    </location>
</feature>